<dbReference type="SUPFAM" id="SSF54695">
    <property type="entry name" value="POZ domain"/>
    <property type="match status" value="1"/>
</dbReference>
<dbReference type="SUPFAM" id="SSF50965">
    <property type="entry name" value="Galactose oxidase, central domain"/>
    <property type="match status" value="1"/>
</dbReference>
<dbReference type="AlphaFoldDB" id="V4AQ82"/>
<dbReference type="Gene3D" id="1.25.40.420">
    <property type="match status" value="1"/>
</dbReference>
<protein>
    <recommendedName>
        <fullName evidence="3">BTB domain-containing protein</fullName>
    </recommendedName>
</protein>
<organism evidence="4 5">
    <name type="scientific">Lottia gigantea</name>
    <name type="common">Giant owl limpet</name>
    <dbReference type="NCBI Taxonomy" id="225164"/>
    <lineage>
        <taxon>Eukaryota</taxon>
        <taxon>Metazoa</taxon>
        <taxon>Spiralia</taxon>
        <taxon>Lophotrochozoa</taxon>
        <taxon>Mollusca</taxon>
        <taxon>Gastropoda</taxon>
        <taxon>Patellogastropoda</taxon>
        <taxon>Lottioidea</taxon>
        <taxon>Lottiidae</taxon>
        <taxon>Lottia</taxon>
    </lineage>
</organism>
<dbReference type="SUPFAM" id="SSF117281">
    <property type="entry name" value="Kelch motif"/>
    <property type="match status" value="1"/>
</dbReference>
<dbReference type="InterPro" id="IPR011043">
    <property type="entry name" value="Gal_Oxase/kelch_b-propeller"/>
</dbReference>
<evidence type="ECO:0000256" key="1">
    <source>
        <dbReference type="ARBA" id="ARBA00022441"/>
    </source>
</evidence>
<dbReference type="PANTHER" id="PTHR24412:SF489">
    <property type="entry name" value="RING FINGER DOMAIN AND KELCH REPEAT-CONTAINING PROTEIN DDB_G0271372"/>
    <property type="match status" value="1"/>
</dbReference>
<evidence type="ECO:0000313" key="4">
    <source>
        <dbReference type="EMBL" id="ESO95821.1"/>
    </source>
</evidence>
<keyword evidence="1" id="KW-0880">Kelch repeat</keyword>
<gene>
    <name evidence="4" type="ORF">LOTGIDRAFT_160378</name>
</gene>
<dbReference type="SMART" id="SM00225">
    <property type="entry name" value="BTB"/>
    <property type="match status" value="1"/>
</dbReference>
<dbReference type="Gene3D" id="3.30.710.10">
    <property type="entry name" value="Potassium Channel Kv1.1, Chain A"/>
    <property type="match status" value="1"/>
</dbReference>
<dbReference type="SMART" id="SM00612">
    <property type="entry name" value="Kelch"/>
    <property type="match status" value="4"/>
</dbReference>
<evidence type="ECO:0000259" key="3">
    <source>
        <dbReference type="PROSITE" id="PS50097"/>
    </source>
</evidence>
<dbReference type="RefSeq" id="XP_009053663.1">
    <property type="nucleotide sequence ID" value="XM_009055415.1"/>
</dbReference>
<proteinExistence type="predicted"/>
<dbReference type="PROSITE" id="PS50097">
    <property type="entry name" value="BTB"/>
    <property type="match status" value="1"/>
</dbReference>
<dbReference type="SMART" id="SM00875">
    <property type="entry name" value="BACK"/>
    <property type="match status" value="1"/>
</dbReference>
<evidence type="ECO:0000256" key="2">
    <source>
        <dbReference type="ARBA" id="ARBA00022737"/>
    </source>
</evidence>
<keyword evidence="2" id="KW-0677">Repeat</keyword>
<dbReference type="InterPro" id="IPR015915">
    <property type="entry name" value="Kelch-typ_b-propeller"/>
</dbReference>
<evidence type="ECO:0000313" key="5">
    <source>
        <dbReference type="Proteomes" id="UP000030746"/>
    </source>
</evidence>
<dbReference type="Pfam" id="PF07707">
    <property type="entry name" value="BACK"/>
    <property type="match status" value="1"/>
</dbReference>
<dbReference type="Proteomes" id="UP000030746">
    <property type="component" value="Unassembled WGS sequence"/>
</dbReference>
<reference evidence="4 5" key="1">
    <citation type="journal article" date="2013" name="Nature">
        <title>Insights into bilaterian evolution from three spiralian genomes.</title>
        <authorList>
            <person name="Simakov O."/>
            <person name="Marletaz F."/>
            <person name="Cho S.J."/>
            <person name="Edsinger-Gonzales E."/>
            <person name="Havlak P."/>
            <person name="Hellsten U."/>
            <person name="Kuo D.H."/>
            <person name="Larsson T."/>
            <person name="Lv J."/>
            <person name="Arendt D."/>
            <person name="Savage R."/>
            <person name="Osoegawa K."/>
            <person name="de Jong P."/>
            <person name="Grimwood J."/>
            <person name="Chapman J.A."/>
            <person name="Shapiro H."/>
            <person name="Aerts A."/>
            <person name="Otillar R.P."/>
            <person name="Terry A.Y."/>
            <person name="Boore J.L."/>
            <person name="Grigoriev I.V."/>
            <person name="Lindberg D.R."/>
            <person name="Seaver E.C."/>
            <person name="Weisblat D.A."/>
            <person name="Putnam N.H."/>
            <person name="Rokhsar D.S."/>
        </authorList>
    </citation>
    <scope>NUCLEOTIDE SEQUENCE [LARGE SCALE GENOMIC DNA]</scope>
</reference>
<dbReference type="KEGG" id="lgi:LOTGIDRAFT_160378"/>
<dbReference type="InterPro" id="IPR006652">
    <property type="entry name" value="Kelch_1"/>
</dbReference>
<dbReference type="GeneID" id="20238378"/>
<dbReference type="OrthoDB" id="6482909at2759"/>
<dbReference type="InterPro" id="IPR000210">
    <property type="entry name" value="BTB/POZ_dom"/>
</dbReference>
<keyword evidence="5" id="KW-1185">Reference proteome</keyword>
<dbReference type="HOGENOM" id="CLU_004253_14_2_1"/>
<accession>V4AQ82</accession>
<sequence>MQGSRLSPKNKEDETCERYIFKDHNHKTVNKLSKLFINKQLCDVTLKIEGKDLEAHKAILAINSDYFEAMFSHWYGESNEHSVKLENLNYHAVCTIVKFMYTGTISLTTENVKDVFIASDLLQMLHIKSLCSGYMVNVLDASNCMGMLSLGEVYNCQYLYDKSMKLLALQFPLVSSTSELYQISFHKLLDILASDDLNLGHEREALVLKVVVKWLDRNGSIDRDDLSLLLTYIRMKHIDKTILQSLLDSSIYFHSQDKKEMVMKQLETCNECEKRNLNQSIYVFGGFLQSRTGPLCPRLKTCEKYNVEKDSWKNIEGLLKTSSNAQIINIKGRILYFEPSSSEGTPQILEYNVVQNTWKTAVLNLSHDVQSLIHNYSRGGELILYDDQNDWLYLVHKSVRKLILEFDEGEICCKQYETLSNTEQLDYEEYSCVVCNNELYLMGGVFKKSLTESEVKADVVCFSRNEWKRKADMLERRGMFGAVYLDRYISQFYIIDGYISQIYIIDGYIYVLGGFNTRRVNTVERYNVHLNQWSYIANLIKERSHLKAVVCSQTIYVMGGKSYSSNHCGARKVLNTCEVYDPVINSWRYIQSMKNSRCVFGAIAF</sequence>
<name>V4AQ82_LOTGI</name>
<dbReference type="InterPro" id="IPR011705">
    <property type="entry name" value="BACK"/>
</dbReference>
<dbReference type="PANTHER" id="PTHR24412">
    <property type="entry name" value="KELCH PROTEIN"/>
    <property type="match status" value="1"/>
</dbReference>
<dbReference type="CTD" id="20238378"/>
<dbReference type="EMBL" id="KB201611">
    <property type="protein sequence ID" value="ESO95821.1"/>
    <property type="molecule type" value="Genomic_DNA"/>
</dbReference>
<dbReference type="OMA" id="SLYAVEM"/>
<dbReference type="Pfam" id="PF01344">
    <property type="entry name" value="Kelch_1"/>
    <property type="match status" value="3"/>
</dbReference>
<dbReference type="InterPro" id="IPR011333">
    <property type="entry name" value="SKP1/BTB/POZ_sf"/>
</dbReference>
<dbReference type="Gene3D" id="2.120.10.80">
    <property type="entry name" value="Kelch-type beta propeller"/>
    <property type="match status" value="2"/>
</dbReference>
<dbReference type="Pfam" id="PF00651">
    <property type="entry name" value="BTB"/>
    <property type="match status" value="1"/>
</dbReference>
<feature type="domain" description="BTB" evidence="3">
    <location>
        <begin position="42"/>
        <end position="109"/>
    </location>
</feature>